<dbReference type="InterPro" id="IPR044571">
    <property type="entry name" value="P4KG1-8"/>
</dbReference>
<evidence type="ECO:0000313" key="8">
    <source>
        <dbReference type="EMBL" id="KAK9055543.1"/>
    </source>
</evidence>
<evidence type="ECO:0000256" key="6">
    <source>
        <dbReference type="ARBA" id="ARBA00022840"/>
    </source>
</evidence>
<dbReference type="Proteomes" id="UP001408789">
    <property type="component" value="Unassembled WGS sequence"/>
</dbReference>
<evidence type="ECO:0000259" key="7">
    <source>
        <dbReference type="PROSITE" id="PS50290"/>
    </source>
</evidence>
<evidence type="ECO:0000313" key="9">
    <source>
        <dbReference type="Proteomes" id="UP001408789"/>
    </source>
</evidence>
<keyword evidence="3" id="KW-0808">Transferase</keyword>
<feature type="domain" description="PI3K/PI4K catalytic" evidence="7">
    <location>
        <begin position="99"/>
        <end position="393"/>
    </location>
</feature>
<gene>
    <name evidence="8" type="ORF">SSX86_026627</name>
</gene>
<keyword evidence="4" id="KW-0547">Nucleotide-binding</keyword>
<evidence type="ECO:0000256" key="1">
    <source>
        <dbReference type="ARBA" id="ARBA00008941"/>
    </source>
</evidence>
<dbReference type="EMBL" id="JBCNJP010000025">
    <property type="protein sequence ID" value="KAK9055543.1"/>
    <property type="molecule type" value="Genomic_DNA"/>
</dbReference>
<keyword evidence="9" id="KW-1185">Reference proteome</keyword>
<evidence type="ECO:0000256" key="4">
    <source>
        <dbReference type="ARBA" id="ARBA00022741"/>
    </source>
</evidence>
<dbReference type="GO" id="GO:0005524">
    <property type="term" value="F:ATP binding"/>
    <property type="evidence" value="ECO:0007669"/>
    <property type="project" value="UniProtKB-KW"/>
</dbReference>
<comment type="similarity">
    <text evidence="1">Belongs to the PI3/PI4-kinase family. Type II PI4K subfamily.</text>
</comment>
<organism evidence="8 9">
    <name type="scientific">Deinandra increscens subsp. villosa</name>
    <dbReference type="NCBI Taxonomy" id="3103831"/>
    <lineage>
        <taxon>Eukaryota</taxon>
        <taxon>Viridiplantae</taxon>
        <taxon>Streptophyta</taxon>
        <taxon>Embryophyta</taxon>
        <taxon>Tracheophyta</taxon>
        <taxon>Spermatophyta</taxon>
        <taxon>Magnoliopsida</taxon>
        <taxon>eudicotyledons</taxon>
        <taxon>Gunneridae</taxon>
        <taxon>Pentapetalae</taxon>
        <taxon>asterids</taxon>
        <taxon>campanulids</taxon>
        <taxon>Asterales</taxon>
        <taxon>Asteraceae</taxon>
        <taxon>Asteroideae</taxon>
        <taxon>Heliantheae alliance</taxon>
        <taxon>Madieae</taxon>
        <taxon>Madiinae</taxon>
        <taxon>Deinandra</taxon>
    </lineage>
</organism>
<sequence>MAVVIDHPHRFKSLARLPRCRLQSYSHFDPAMHNDLTQNITRITHSFHKSYSTPCLSLATKAKQEEFDSPNPRIEIVCGRKAPMVHALVAEVAIALASGVKPTPVPTGLGGAYYLQSIKGNTIAVVKPADEEPLAFNNPKGFAGRMLGQPGMKRSIRVGETGLRELAAYLLDHGGFAGVPPSALVKICHVTFNVNKNNMGLATNPPFKITSIQRYVEHETDAGDLGPSSFSVSSVHRIGILDIRLLNLDRHAGNMLVKNFNGSYVAGMAELVPIDHGFCLPESLDDPYFEWLHWPQASMPFSEIETDYISNLNPFKDAELLRTELPLIRECSVRVFIVCTIFLKGATAAGLSLADIGQMMTREFIGGEESWSILENICVNAKANLDIEITSDGNDETKEFDDIFAFDKEFEDGLNPNESVSIHLATDKPPKMMKYSSEGTRRKLIDARLARLVQECDIKDGCGPAGIPLSRSMSFAAHNNNIDTGVCVSFEEMKEDEWSSFLEYFKELLPEAFEEKKSTSLLKQRLGNSCEF</sequence>
<keyword evidence="6" id="KW-0067">ATP-binding</keyword>
<dbReference type="GO" id="GO:0004430">
    <property type="term" value="F:1-phosphatidylinositol 4-kinase activity"/>
    <property type="evidence" value="ECO:0007669"/>
    <property type="project" value="UniProtKB-EC"/>
</dbReference>
<dbReference type="PANTHER" id="PTHR45800">
    <property type="entry name" value="PHOSPHATIDYLINOSITOL 4-KINASE GAMMA"/>
    <property type="match status" value="1"/>
</dbReference>
<dbReference type="AlphaFoldDB" id="A0AAP0GMD6"/>
<name>A0AAP0GMD6_9ASTR</name>
<reference evidence="8 9" key="1">
    <citation type="submission" date="2024-04" db="EMBL/GenBank/DDBJ databases">
        <title>The reference genome of an endangered Asteraceae, Deinandra increscens subsp. villosa, native to the Central Coast of California.</title>
        <authorList>
            <person name="Guilliams M."/>
            <person name="Hasenstab-Lehman K."/>
            <person name="Meyer R."/>
            <person name="Mcevoy S."/>
        </authorList>
    </citation>
    <scope>NUCLEOTIDE SEQUENCE [LARGE SCALE GENOMIC DNA]</scope>
    <source>
        <tissue evidence="8">Leaf</tissue>
    </source>
</reference>
<dbReference type="Pfam" id="PF00454">
    <property type="entry name" value="PI3_PI4_kinase"/>
    <property type="match status" value="1"/>
</dbReference>
<dbReference type="InterPro" id="IPR000403">
    <property type="entry name" value="PI3/4_kinase_cat_dom"/>
</dbReference>
<evidence type="ECO:0000256" key="5">
    <source>
        <dbReference type="ARBA" id="ARBA00022777"/>
    </source>
</evidence>
<accession>A0AAP0GMD6</accession>
<dbReference type="PROSITE" id="PS50290">
    <property type="entry name" value="PI3_4_KINASE_3"/>
    <property type="match status" value="1"/>
</dbReference>
<protein>
    <recommendedName>
        <fullName evidence="2">1-phosphatidylinositol 4-kinase</fullName>
        <ecNumber evidence="2">2.7.1.67</ecNumber>
    </recommendedName>
</protein>
<evidence type="ECO:0000256" key="3">
    <source>
        <dbReference type="ARBA" id="ARBA00022679"/>
    </source>
</evidence>
<dbReference type="PANTHER" id="PTHR45800:SF21">
    <property type="entry name" value="PHOSPHATIDYLINOSITOL 4-KINASE GAMMA 8"/>
    <property type="match status" value="1"/>
</dbReference>
<dbReference type="EC" id="2.7.1.67" evidence="2"/>
<proteinExistence type="inferred from homology"/>
<evidence type="ECO:0000256" key="2">
    <source>
        <dbReference type="ARBA" id="ARBA00012169"/>
    </source>
</evidence>
<comment type="caution">
    <text evidence="8">The sequence shown here is derived from an EMBL/GenBank/DDBJ whole genome shotgun (WGS) entry which is preliminary data.</text>
</comment>
<keyword evidence="5" id="KW-0418">Kinase</keyword>